<name>A0A140DYC0_9FIRM</name>
<dbReference type="PANTHER" id="PTHR12358">
    <property type="entry name" value="SPHINGOSINE KINASE"/>
    <property type="match status" value="1"/>
</dbReference>
<dbReference type="InterPro" id="IPR016064">
    <property type="entry name" value="NAD/diacylglycerol_kinase_sf"/>
</dbReference>
<dbReference type="EMBL" id="MPJZ01000089">
    <property type="protein sequence ID" value="OLU43975.1"/>
    <property type="molecule type" value="Genomic_DNA"/>
</dbReference>
<dbReference type="GeneID" id="78479020"/>
<evidence type="ECO:0000313" key="13">
    <source>
        <dbReference type="Proteomes" id="UP000186758"/>
    </source>
</evidence>
<evidence type="ECO:0000256" key="7">
    <source>
        <dbReference type="ARBA" id="ARBA00023209"/>
    </source>
</evidence>
<reference evidence="10 12" key="1">
    <citation type="journal article" date="2016" name="Gut Pathog.">
        <title>Whole genome sequencing of "Faecalibaculum rodentium" ALO17, isolated from C57BL/6J laboratory mouse feces.</title>
        <authorList>
            <person name="Lim S."/>
            <person name="Chang D.H."/>
            <person name="Ahn S."/>
            <person name="Kim B.C."/>
        </authorList>
    </citation>
    <scope>NUCLEOTIDE SEQUENCE [LARGE SCALE GENOMIC DNA]</scope>
    <source>
        <strain evidence="10 12">Alo17</strain>
    </source>
</reference>
<dbReference type="InterPro" id="IPR001206">
    <property type="entry name" value="Diacylglycerol_kinase_cat_dom"/>
</dbReference>
<evidence type="ECO:0000256" key="3">
    <source>
        <dbReference type="ARBA" id="ARBA00022516"/>
    </source>
</evidence>
<dbReference type="AlphaFoldDB" id="A0A140DYC0"/>
<keyword evidence="8" id="KW-1208">Phospholipid metabolism</keyword>
<evidence type="ECO:0000313" key="11">
    <source>
        <dbReference type="EMBL" id="OLU43975.1"/>
    </source>
</evidence>
<keyword evidence="4" id="KW-0479">Metal-binding</keyword>
<comment type="cofactor">
    <cofactor evidence="1">
        <name>Mg(2+)</name>
        <dbReference type="ChEBI" id="CHEBI:18420"/>
    </cofactor>
</comment>
<evidence type="ECO:0000256" key="2">
    <source>
        <dbReference type="ARBA" id="ARBA00005983"/>
    </source>
</evidence>
<reference evidence="11 13" key="2">
    <citation type="submission" date="2016-11" db="EMBL/GenBank/DDBJ databases">
        <title>Description of two novel members of the family Erysipelotrichaceae: Ileibacterium lipovorans gen. nov., sp. nov. and Dubosiella newyorkensis, gen. nov., sp. nov.</title>
        <authorList>
            <person name="Cox L.M."/>
            <person name="Sohn J."/>
            <person name="Tyrrell K.L."/>
            <person name="Citron D.M."/>
            <person name="Lawson P.A."/>
            <person name="Patel N.B."/>
            <person name="Iizumi T."/>
            <person name="Perez-Perez G.I."/>
            <person name="Goldstein E.J."/>
            <person name="Blaser M.J."/>
        </authorList>
    </citation>
    <scope>NUCLEOTIDE SEQUENCE [LARGE SCALE GENOMIC DNA]</scope>
    <source>
        <strain evidence="11 13">NYU-BL-K8</strain>
    </source>
</reference>
<dbReference type="GO" id="GO:0008654">
    <property type="term" value="P:phospholipid biosynthetic process"/>
    <property type="evidence" value="ECO:0007669"/>
    <property type="project" value="UniProtKB-KW"/>
</dbReference>
<dbReference type="EMBL" id="CP011391">
    <property type="protein sequence ID" value="AMK55647.1"/>
    <property type="molecule type" value="Genomic_DNA"/>
</dbReference>
<protein>
    <recommendedName>
        <fullName evidence="9">DAGKc domain-containing protein</fullName>
    </recommendedName>
</protein>
<dbReference type="GO" id="GO:0046872">
    <property type="term" value="F:metal ion binding"/>
    <property type="evidence" value="ECO:0007669"/>
    <property type="project" value="UniProtKB-KW"/>
</dbReference>
<keyword evidence="3" id="KW-0444">Lipid biosynthesis</keyword>
<dbReference type="Proteomes" id="UP000186758">
    <property type="component" value="Unassembled WGS sequence"/>
</dbReference>
<accession>A0A140DYC0</accession>
<proteinExistence type="inferred from homology"/>
<dbReference type="SUPFAM" id="SSF111331">
    <property type="entry name" value="NAD kinase/diacylglycerol kinase-like"/>
    <property type="match status" value="1"/>
</dbReference>
<keyword evidence="5" id="KW-0460">Magnesium</keyword>
<dbReference type="PROSITE" id="PS50146">
    <property type="entry name" value="DAGK"/>
    <property type="match status" value="1"/>
</dbReference>
<dbReference type="Proteomes" id="UP000069771">
    <property type="component" value="Chromosome"/>
</dbReference>
<dbReference type="GO" id="GO:0005524">
    <property type="term" value="F:ATP binding"/>
    <property type="evidence" value="ECO:0007669"/>
    <property type="project" value="UniProtKB-KW"/>
</dbReference>
<dbReference type="PANTHER" id="PTHR12358:SF106">
    <property type="entry name" value="LIPID KINASE YEGS"/>
    <property type="match status" value="1"/>
</dbReference>
<dbReference type="STRING" id="1702221.AALO17_25130"/>
<evidence type="ECO:0000256" key="8">
    <source>
        <dbReference type="ARBA" id="ARBA00023264"/>
    </source>
</evidence>
<sequence>MEYTTDREAAGKPLLFVYNPHAGSSKILESLNALLSQVVASGRRVEVHPTQGPRDATEKVLRDRDQYARIIAAGGDGLFHEVVNGLAGCDIPVGYVPVGTVNDFASTHHLSFDPQAAMKTALEGEVHTVDAGSFNGEVFTYVAAVGIGTQAAWDTSQDMKKRFGTLAYVASVIQSIDFTHWENNSARMAIETDDRSFAGDFTYGMVCNTFSVGGSDILVPNEANLSDGLLEYLFIRRPMNLTELNQILRSLASRDFSSPFFEWGQTRALHVQSEAAHWTLDGEYGGEITDAEIRCLPGFLHLVKDPKPA</sequence>
<evidence type="ECO:0000256" key="1">
    <source>
        <dbReference type="ARBA" id="ARBA00001946"/>
    </source>
</evidence>
<comment type="similarity">
    <text evidence="2">Belongs to the diacylglycerol/lipid kinase family.</text>
</comment>
<dbReference type="GO" id="GO:0004143">
    <property type="term" value="F:ATP-dependent diacylglycerol kinase activity"/>
    <property type="evidence" value="ECO:0007669"/>
    <property type="project" value="TreeGrafter"/>
</dbReference>
<dbReference type="Pfam" id="PF00781">
    <property type="entry name" value="DAGK_cat"/>
    <property type="match status" value="1"/>
</dbReference>
<dbReference type="InterPro" id="IPR005218">
    <property type="entry name" value="Diacylglycerol/lipid_kinase"/>
</dbReference>
<keyword evidence="7" id="KW-0594">Phospholipid biosynthesis</keyword>
<dbReference type="Gene3D" id="2.60.200.40">
    <property type="match status" value="1"/>
</dbReference>
<dbReference type="GO" id="GO:0005886">
    <property type="term" value="C:plasma membrane"/>
    <property type="evidence" value="ECO:0007669"/>
    <property type="project" value="TreeGrafter"/>
</dbReference>
<evidence type="ECO:0000256" key="4">
    <source>
        <dbReference type="ARBA" id="ARBA00022723"/>
    </source>
</evidence>
<dbReference type="SMART" id="SM00046">
    <property type="entry name" value="DAGKc"/>
    <property type="match status" value="1"/>
</dbReference>
<gene>
    <name evidence="10" type="ORF">AALO17_25130</name>
    <name evidence="11" type="ORF">BO223_10105</name>
</gene>
<feature type="domain" description="DAGKc" evidence="9">
    <location>
        <begin position="9"/>
        <end position="138"/>
    </location>
</feature>
<evidence type="ECO:0000256" key="5">
    <source>
        <dbReference type="ARBA" id="ARBA00022842"/>
    </source>
</evidence>
<dbReference type="NCBIfam" id="TIGR00147">
    <property type="entry name" value="YegS/Rv2252/BmrU family lipid kinase"/>
    <property type="match status" value="1"/>
</dbReference>
<dbReference type="KEGG" id="fro:AALO17_25130"/>
<dbReference type="InterPro" id="IPR017438">
    <property type="entry name" value="ATP-NAD_kinase_N"/>
</dbReference>
<dbReference type="InterPro" id="IPR050187">
    <property type="entry name" value="Lipid_Phosphate_FormReg"/>
</dbReference>
<evidence type="ECO:0000256" key="6">
    <source>
        <dbReference type="ARBA" id="ARBA00023098"/>
    </source>
</evidence>
<dbReference type="Gene3D" id="3.40.50.10330">
    <property type="entry name" value="Probable inorganic polyphosphate/atp-NAD kinase, domain 1"/>
    <property type="match status" value="1"/>
</dbReference>
<evidence type="ECO:0000259" key="9">
    <source>
        <dbReference type="PROSITE" id="PS50146"/>
    </source>
</evidence>
<dbReference type="RefSeq" id="WP_067559544.1">
    <property type="nucleotide sequence ID" value="NZ_CAMTBT010000004.1"/>
</dbReference>
<organism evidence="10 12">
    <name type="scientific">Faecalibaculum rodentium</name>
    <dbReference type="NCBI Taxonomy" id="1702221"/>
    <lineage>
        <taxon>Bacteria</taxon>
        <taxon>Bacillati</taxon>
        <taxon>Bacillota</taxon>
        <taxon>Erysipelotrichia</taxon>
        <taxon>Erysipelotrichales</taxon>
        <taxon>Erysipelotrichaceae</taxon>
        <taxon>Faecalibaculum</taxon>
    </lineage>
</organism>
<evidence type="ECO:0000313" key="12">
    <source>
        <dbReference type="Proteomes" id="UP000069771"/>
    </source>
</evidence>
<keyword evidence="6" id="KW-0443">Lipid metabolism</keyword>
<keyword evidence="12" id="KW-1185">Reference proteome</keyword>
<evidence type="ECO:0000313" key="10">
    <source>
        <dbReference type="EMBL" id="AMK55647.1"/>
    </source>
</evidence>
<dbReference type="OrthoDB" id="142078at2"/>